<dbReference type="InParanoid" id="K0KMP2"/>
<evidence type="ECO:0000256" key="1">
    <source>
        <dbReference type="ARBA" id="ARBA00004123"/>
    </source>
</evidence>
<dbReference type="PANTHER" id="PTHR40626">
    <property type="entry name" value="MIP31509P"/>
    <property type="match status" value="1"/>
</dbReference>
<dbReference type="AlphaFoldDB" id="K0KMP2"/>
<evidence type="ECO:0000256" key="5">
    <source>
        <dbReference type="ARBA" id="ARBA00022833"/>
    </source>
</evidence>
<feature type="region of interest" description="Disordered" evidence="8">
    <location>
        <begin position="1"/>
        <end position="47"/>
    </location>
</feature>
<evidence type="ECO:0000256" key="3">
    <source>
        <dbReference type="ARBA" id="ARBA00022737"/>
    </source>
</evidence>
<evidence type="ECO:0000313" key="10">
    <source>
        <dbReference type="EMBL" id="CCH46550.1"/>
    </source>
</evidence>
<dbReference type="GO" id="GO:0000981">
    <property type="term" value="F:DNA-binding transcription factor activity, RNA polymerase II-specific"/>
    <property type="evidence" value="ECO:0007669"/>
    <property type="project" value="InterPro"/>
</dbReference>
<organism evidence="10 11">
    <name type="scientific">Wickerhamomyces ciferrii (strain ATCC 14091 / BCRC 22168 / CBS 111 / JCM 3599 / NBRC 0793 / NRRL Y-1031 F-60-10)</name>
    <name type="common">Yeast</name>
    <name type="synonym">Pichia ciferrii</name>
    <dbReference type="NCBI Taxonomy" id="1206466"/>
    <lineage>
        <taxon>Eukaryota</taxon>
        <taxon>Fungi</taxon>
        <taxon>Dikarya</taxon>
        <taxon>Ascomycota</taxon>
        <taxon>Saccharomycotina</taxon>
        <taxon>Saccharomycetes</taxon>
        <taxon>Phaffomycetales</taxon>
        <taxon>Wickerhamomycetaceae</taxon>
        <taxon>Wickerhamomyces</taxon>
    </lineage>
</organism>
<dbReference type="PROSITE" id="PS50157">
    <property type="entry name" value="ZINC_FINGER_C2H2_2"/>
    <property type="match status" value="2"/>
</dbReference>
<accession>K0KMP2</accession>
<dbReference type="PROSITE" id="PS00028">
    <property type="entry name" value="ZINC_FINGER_C2H2_1"/>
    <property type="match status" value="2"/>
</dbReference>
<evidence type="ECO:0000259" key="9">
    <source>
        <dbReference type="PROSITE" id="PS50157"/>
    </source>
</evidence>
<feature type="region of interest" description="Disordered" evidence="8">
    <location>
        <begin position="103"/>
        <end position="151"/>
    </location>
</feature>
<feature type="domain" description="C2H2-type" evidence="9">
    <location>
        <begin position="51"/>
        <end position="75"/>
    </location>
</feature>
<evidence type="ECO:0000256" key="6">
    <source>
        <dbReference type="ARBA" id="ARBA00023242"/>
    </source>
</evidence>
<keyword evidence="11" id="KW-1185">Reference proteome</keyword>
<dbReference type="SUPFAM" id="SSF57667">
    <property type="entry name" value="beta-beta-alpha zinc fingers"/>
    <property type="match status" value="1"/>
</dbReference>
<keyword evidence="3" id="KW-0677">Repeat</keyword>
<reference evidence="10 11" key="1">
    <citation type="journal article" date="2012" name="Eukaryot. Cell">
        <title>Draft genome sequence of Wickerhamomyces ciferrii NRRL Y-1031 F-60-10.</title>
        <authorList>
            <person name="Schneider J."/>
            <person name="Andrea H."/>
            <person name="Blom J."/>
            <person name="Jaenicke S."/>
            <person name="Ruckert C."/>
            <person name="Schorsch C."/>
            <person name="Szczepanowski R."/>
            <person name="Farwick M."/>
            <person name="Goesmann A."/>
            <person name="Puhler A."/>
            <person name="Schaffer S."/>
            <person name="Tauch A."/>
            <person name="Kohler T."/>
            <person name="Brinkrolf K."/>
        </authorList>
    </citation>
    <scope>NUCLEOTIDE SEQUENCE [LARGE SCALE GENOMIC DNA]</scope>
    <source>
        <strain evidence="11">ATCC 14091 / BCRC 22168 / CBS 111 / JCM 3599 / NBRC 0793 / NRRL Y-1031 F-60-10</strain>
    </source>
</reference>
<feature type="domain" description="C2H2-type" evidence="9">
    <location>
        <begin position="81"/>
        <end position="110"/>
    </location>
</feature>
<gene>
    <name evidence="10" type="ORF">BN7_6143</name>
</gene>
<feature type="compositionally biased region" description="Polar residues" evidence="8">
    <location>
        <begin position="10"/>
        <end position="37"/>
    </location>
</feature>
<evidence type="ECO:0000256" key="7">
    <source>
        <dbReference type="PROSITE-ProRule" id="PRU00042"/>
    </source>
</evidence>
<evidence type="ECO:0000256" key="8">
    <source>
        <dbReference type="SAM" id="MobiDB-lite"/>
    </source>
</evidence>
<comment type="subcellular location">
    <subcellularLocation>
        <location evidence="1">Nucleus</location>
    </subcellularLocation>
</comment>
<feature type="compositionally biased region" description="Basic and acidic residues" evidence="8">
    <location>
        <begin position="109"/>
        <end position="125"/>
    </location>
</feature>
<comment type="caution">
    <text evidence="10">The sequence shown here is derived from an EMBL/GenBank/DDBJ whole genome shotgun (WGS) entry which is preliminary data.</text>
</comment>
<dbReference type="GO" id="GO:0005634">
    <property type="term" value="C:nucleus"/>
    <property type="evidence" value="ECO:0007669"/>
    <property type="project" value="UniProtKB-SubCell"/>
</dbReference>
<name>K0KMP2_WICCF</name>
<dbReference type="Pfam" id="PF04082">
    <property type="entry name" value="Fungal_trans"/>
    <property type="match status" value="1"/>
</dbReference>
<dbReference type="Gene3D" id="3.30.160.60">
    <property type="entry name" value="Classic Zinc Finger"/>
    <property type="match status" value="2"/>
</dbReference>
<evidence type="ECO:0000256" key="4">
    <source>
        <dbReference type="ARBA" id="ARBA00022771"/>
    </source>
</evidence>
<keyword evidence="2" id="KW-0479">Metal-binding</keyword>
<proteinExistence type="predicted"/>
<dbReference type="FunCoup" id="K0KMP2">
    <property type="interactions" value="24"/>
</dbReference>
<dbReference type="InterPro" id="IPR013087">
    <property type="entry name" value="Znf_C2H2_type"/>
</dbReference>
<dbReference type="GO" id="GO:0000785">
    <property type="term" value="C:chromatin"/>
    <property type="evidence" value="ECO:0007669"/>
    <property type="project" value="TreeGrafter"/>
</dbReference>
<dbReference type="Proteomes" id="UP000009328">
    <property type="component" value="Unassembled WGS sequence"/>
</dbReference>
<dbReference type="GO" id="GO:0006351">
    <property type="term" value="P:DNA-templated transcription"/>
    <property type="evidence" value="ECO:0007669"/>
    <property type="project" value="InterPro"/>
</dbReference>
<dbReference type="SMART" id="SM00355">
    <property type="entry name" value="ZnF_C2H2"/>
    <property type="match status" value="2"/>
</dbReference>
<protein>
    <submittedName>
        <fullName evidence="10">Zinc finger protein</fullName>
    </submittedName>
</protein>
<dbReference type="CDD" id="cd12148">
    <property type="entry name" value="fungal_TF_MHR"/>
    <property type="match status" value="1"/>
</dbReference>
<dbReference type="InterPro" id="IPR007219">
    <property type="entry name" value="XnlR_reg_dom"/>
</dbReference>
<dbReference type="GO" id="GO:0000978">
    <property type="term" value="F:RNA polymerase II cis-regulatory region sequence-specific DNA binding"/>
    <property type="evidence" value="ECO:0007669"/>
    <property type="project" value="InterPro"/>
</dbReference>
<sequence>MSIKMEHGSSSESQDLISNDQLQNLSNDGEGSISDSSNKQRKRKKRQTGVFNCDFEGCDKVFSRAEHLARHKLNHNPTVIYHCPWDNCEKSFVRKDLLERHSKRHEVRKAKEEAKARERANNTDNKRKRRKRTTDDDGVTAMKNENESSLPKIPINSLDSIILPNVVDESRVDIHDYGNESHLSAANPELNALQDGPITTTDATTLLTERNHQMHRHHSHNPHSHISPTLTMSPQSMRSLSAGAVPSSDHLNPPASPSNLINWLFDDNNPAKIGNLETLPNFSGDNFFNPNDDPFGLSSNLLDDILQIPPNFPNPAQQTSITPEIRQVLINLVPRIAYHDYLQYLEKFMDLYWTCFHIQYPIIHRPSFNTATCPPILLLSMIMTGASYATAEPSSTFTRDPREFADLIAEPLRLIIFSSDEFHPPSEIHIIQSLLLLECYERFASNRKLHERAFLHHGTTIQLLRRSPGMGGNPLKNKTDYHRNKNATIWEKWIEFESVKRSTLFAFYIDSTHSIVFGYQLMLFSNHVQLDLPCDDELWESYLTPTEIPNRNDSLPFLVGLKKVLNREPVKTSKFGKKILMSGLLTVMSQMQQRDLQGSILETEQLRDSWKETLSLAFDYWNCDIMEGCCNTESAYLLKDQSLKSIRPYSLTTDDTKCKIPVYHMAQITLRVQHYDYFVYAGAPWRMNVYAEPSDYELVEKKIREWANSSAGKISVIYGYLFLFEMFLTPQDVPIQSNLEYSPETDAILNRLNVLALVTLLIWSYNYNLDGPESKLLEEDPEGKWPEYSSENGYDHLRRIRDQLTKLTGKKVHTIAHQDSVHFHNAMLQQASKLDLVPKKHHMTGLLGMISQSFSKCYWEVGVEFSRLISNCRRRSFGSPKVRCDNMYSTQL</sequence>
<dbReference type="EMBL" id="CAIF01000253">
    <property type="protein sequence ID" value="CCH46550.1"/>
    <property type="molecule type" value="Genomic_DNA"/>
</dbReference>
<dbReference type="Pfam" id="PF00096">
    <property type="entry name" value="zf-C2H2"/>
    <property type="match status" value="2"/>
</dbReference>
<dbReference type="STRING" id="1206466.K0KMP2"/>
<keyword evidence="6" id="KW-0539">Nucleus</keyword>
<evidence type="ECO:0000313" key="11">
    <source>
        <dbReference type="Proteomes" id="UP000009328"/>
    </source>
</evidence>
<dbReference type="InterPro" id="IPR051059">
    <property type="entry name" value="VerF-like"/>
</dbReference>
<dbReference type="eggNOG" id="KOG1721">
    <property type="taxonomic scope" value="Eukaryota"/>
</dbReference>
<dbReference type="InterPro" id="IPR036236">
    <property type="entry name" value="Znf_C2H2_sf"/>
</dbReference>
<dbReference type="GO" id="GO:0008270">
    <property type="term" value="F:zinc ion binding"/>
    <property type="evidence" value="ECO:0007669"/>
    <property type="project" value="UniProtKB-KW"/>
</dbReference>
<keyword evidence="4 7" id="KW-0863">Zinc-finger</keyword>
<keyword evidence="5" id="KW-0862">Zinc</keyword>
<dbReference type="PANTHER" id="PTHR40626:SF11">
    <property type="entry name" value="ZINC FINGER PROTEIN YPR022C"/>
    <property type="match status" value="1"/>
</dbReference>
<dbReference type="HOGENOM" id="CLU_006466_2_0_1"/>
<evidence type="ECO:0000256" key="2">
    <source>
        <dbReference type="ARBA" id="ARBA00022723"/>
    </source>
</evidence>